<dbReference type="PRINTS" id="PR00053">
    <property type="entry name" value="FORKHEAD"/>
</dbReference>
<evidence type="ECO:0000256" key="5">
    <source>
        <dbReference type="ARBA" id="ARBA00023242"/>
    </source>
</evidence>
<dbReference type="InterPro" id="IPR030456">
    <property type="entry name" value="TF_fork_head_CS_2"/>
</dbReference>
<dbReference type="PROSITE" id="PS50039">
    <property type="entry name" value="FORK_HEAD_3"/>
    <property type="match status" value="1"/>
</dbReference>
<proteinExistence type="predicted"/>
<evidence type="ECO:0000256" key="2">
    <source>
        <dbReference type="ARBA" id="ARBA00023015"/>
    </source>
</evidence>
<dbReference type="InterPro" id="IPR049624">
    <property type="entry name" value="FOXN1_4"/>
</dbReference>
<keyword evidence="5 6" id="KW-0539">Nucleus</keyword>
<feature type="DNA-binding region" description="Fork-head" evidence="6">
    <location>
        <begin position="394"/>
        <end position="491"/>
    </location>
</feature>
<evidence type="ECO:0000256" key="6">
    <source>
        <dbReference type="PROSITE-ProRule" id="PRU00089"/>
    </source>
</evidence>
<dbReference type="GO" id="GO:0000981">
    <property type="term" value="F:DNA-binding transcription factor activity, RNA polymerase II-specific"/>
    <property type="evidence" value="ECO:0007669"/>
    <property type="project" value="TreeGrafter"/>
</dbReference>
<dbReference type="Pfam" id="PF00250">
    <property type="entry name" value="Forkhead"/>
    <property type="match status" value="1"/>
</dbReference>
<name>A0A8S3VH02_MYTED</name>
<dbReference type="InterPro" id="IPR001766">
    <property type="entry name" value="Fork_head_dom"/>
</dbReference>
<dbReference type="Proteomes" id="UP000683360">
    <property type="component" value="Unassembled WGS sequence"/>
</dbReference>
<keyword evidence="3 6" id="KW-0238">DNA-binding</keyword>
<evidence type="ECO:0000259" key="7">
    <source>
        <dbReference type="PROSITE" id="PS50039"/>
    </source>
</evidence>
<dbReference type="SMART" id="SM00339">
    <property type="entry name" value="FH"/>
    <property type="match status" value="1"/>
</dbReference>
<protein>
    <submittedName>
        <fullName evidence="8">FOXN</fullName>
    </submittedName>
</protein>
<dbReference type="AlphaFoldDB" id="A0A8S3VH02"/>
<comment type="subcellular location">
    <subcellularLocation>
        <location evidence="6">Nucleus</location>
    </subcellularLocation>
</comment>
<dbReference type="EMBL" id="CAJPWZ010003321">
    <property type="protein sequence ID" value="CAG2257106.1"/>
    <property type="molecule type" value="Genomic_DNA"/>
</dbReference>
<accession>A0A8S3VH02</accession>
<dbReference type="GO" id="GO:0005634">
    <property type="term" value="C:nucleus"/>
    <property type="evidence" value="ECO:0007669"/>
    <property type="project" value="UniProtKB-SubCell"/>
</dbReference>
<dbReference type="PROSITE" id="PS00658">
    <property type="entry name" value="FORK_HEAD_2"/>
    <property type="match status" value="1"/>
</dbReference>
<keyword evidence="1" id="KW-0217">Developmental protein</keyword>
<dbReference type="PANTHER" id="PTHR46721:SF3">
    <property type="entry name" value="FORKHEAD BOX N1"/>
    <property type="match status" value="1"/>
</dbReference>
<evidence type="ECO:0000313" key="8">
    <source>
        <dbReference type="EMBL" id="CAG2257106.1"/>
    </source>
</evidence>
<comment type="caution">
    <text evidence="8">The sequence shown here is derived from an EMBL/GenBank/DDBJ whole genome shotgun (WGS) entry which is preliminary data.</text>
</comment>
<sequence length="619" mass="69183">MVKDSNDPKTLWKCLHSLNPKVKNTPYELATEDNNTTKSKKCIADTFNNFFTSCAEKLREQGCYTPVNKADFSNLSKFVKNKLHKHEKFSIPPVNMNELFNELAKLDINKASDCFPLFNTQVQNLNFDIRHKCDSYQVRNSVENTLARMMASMPYPNVNDMDFLDSVSLDNDLQKEMEKILQGSDKFTFDNYLSSGTGTESSNHGFNFDTSATIDEWIQNFQCEDVTKFNQNLLDNSFEIENNNPNLLVNPQNVLQQTFVRPFRRVAQPEAVTVKVEATEDDVVVQQVQNAHFQHPSTQSDNVRSFVKIQPAGSQRNFTLSHSNVNINNNTITHVQNFKQQEGSPSQRSPVLVKHLHNGISTTQPNNFSYSSSSGQNIPNVPNSSDIVDKVFPKPVYSYSCLISMALKNSKNGSLPVSEIYNFMITHFPYFKTAPDGWKNSVRHNLSLNKCFAKVDTPKLNGNAKKGCLWALNPEKIEKMEDEIAKHRKKDLEAIKLSMSMPEKLELIEAGKAGPVGGDPPSPRCSTPHTPKETAEYLINDLPTIDSGMQMDHSLTDISLQNGLWDDSGGNQCSSTATIPVKISLANGAVYQGNFACTASPMTSGNSSQIPSYVLSAQI</sequence>
<evidence type="ECO:0000256" key="1">
    <source>
        <dbReference type="ARBA" id="ARBA00022473"/>
    </source>
</evidence>
<evidence type="ECO:0000256" key="3">
    <source>
        <dbReference type="ARBA" id="ARBA00023125"/>
    </source>
</evidence>
<keyword evidence="2" id="KW-0805">Transcription regulation</keyword>
<reference evidence="8" key="1">
    <citation type="submission" date="2021-03" db="EMBL/GenBank/DDBJ databases">
        <authorList>
            <person name="Bekaert M."/>
        </authorList>
    </citation>
    <scope>NUCLEOTIDE SEQUENCE</scope>
</reference>
<dbReference type="CDD" id="cd20030">
    <property type="entry name" value="FH_FOXN1-like"/>
    <property type="match status" value="1"/>
</dbReference>
<keyword evidence="4" id="KW-0804">Transcription</keyword>
<dbReference type="GO" id="GO:0000976">
    <property type="term" value="F:transcription cis-regulatory region binding"/>
    <property type="evidence" value="ECO:0007669"/>
    <property type="project" value="TreeGrafter"/>
</dbReference>
<dbReference type="Gene3D" id="1.10.10.10">
    <property type="entry name" value="Winged helix-like DNA-binding domain superfamily/Winged helix DNA-binding domain"/>
    <property type="match status" value="1"/>
</dbReference>
<dbReference type="SUPFAM" id="SSF46785">
    <property type="entry name" value="Winged helix' DNA-binding domain"/>
    <property type="match status" value="1"/>
</dbReference>
<evidence type="ECO:0000256" key="4">
    <source>
        <dbReference type="ARBA" id="ARBA00023163"/>
    </source>
</evidence>
<dbReference type="InterPro" id="IPR036388">
    <property type="entry name" value="WH-like_DNA-bd_sf"/>
</dbReference>
<dbReference type="InterPro" id="IPR036390">
    <property type="entry name" value="WH_DNA-bd_sf"/>
</dbReference>
<evidence type="ECO:0000313" key="9">
    <source>
        <dbReference type="Proteomes" id="UP000683360"/>
    </source>
</evidence>
<dbReference type="PANTHER" id="PTHR46721">
    <property type="entry name" value="FORKHEAD BOX PROTEIN N1"/>
    <property type="match status" value="1"/>
</dbReference>
<gene>
    <name evidence="8" type="ORF">MEDL_68419</name>
</gene>
<keyword evidence="9" id="KW-1185">Reference proteome</keyword>
<feature type="domain" description="Fork-head" evidence="7">
    <location>
        <begin position="394"/>
        <end position="491"/>
    </location>
</feature>
<organism evidence="8 9">
    <name type="scientific">Mytilus edulis</name>
    <name type="common">Blue mussel</name>
    <dbReference type="NCBI Taxonomy" id="6550"/>
    <lineage>
        <taxon>Eukaryota</taxon>
        <taxon>Metazoa</taxon>
        <taxon>Spiralia</taxon>
        <taxon>Lophotrochozoa</taxon>
        <taxon>Mollusca</taxon>
        <taxon>Bivalvia</taxon>
        <taxon>Autobranchia</taxon>
        <taxon>Pteriomorphia</taxon>
        <taxon>Mytilida</taxon>
        <taxon>Mytiloidea</taxon>
        <taxon>Mytilidae</taxon>
        <taxon>Mytilinae</taxon>
        <taxon>Mytilus</taxon>
    </lineage>
</organism>
<dbReference type="OrthoDB" id="10070006at2759"/>